<dbReference type="AlphaFoldDB" id="A0A096FLS3"/>
<evidence type="ECO:0008006" key="3">
    <source>
        <dbReference type="Google" id="ProtNLM"/>
    </source>
</evidence>
<accession>A0A096FLS3</accession>
<evidence type="ECO:0000313" key="2">
    <source>
        <dbReference type="Proteomes" id="UP000029553"/>
    </source>
</evidence>
<evidence type="ECO:0000313" key="1">
    <source>
        <dbReference type="EMBL" id="KGH30859.1"/>
    </source>
</evidence>
<comment type="caution">
    <text evidence="1">The sequence shown here is derived from an EMBL/GenBank/DDBJ whole genome shotgun (WGS) entry which is preliminary data.</text>
</comment>
<dbReference type="Proteomes" id="UP000029553">
    <property type="component" value="Unassembled WGS sequence"/>
</dbReference>
<dbReference type="InterPro" id="IPR046054">
    <property type="entry name" value="DUF6012"/>
</dbReference>
<proteinExistence type="predicted"/>
<organism evidence="1 2">
    <name type="scientific">Comamonas testosteroni</name>
    <name type="common">Pseudomonas testosteroni</name>
    <dbReference type="NCBI Taxonomy" id="285"/>
    <lineage>
        <taxon>Bacteria</taxon>
        <taxon>Pseudomonadati</taxon>
        <taxon>Pseudomonadota</taxon>
        <taxon>Betaproteobacteria</taxon>
        <taxon>Burkholderiales</taxon>
        <taxon>Comamonadaceae</taxon>
        <taxon>Comamonas</taxon>
    </lineage>
</organism>
<dbReference type="Pfam" id="PF19475">
    <property type="entry name" value="DUF6012"/>
    <property type="match status" value="1"/>
</dbReference>
<name>A0A096FLS3_COMTE</name>
<sequence length="204" mass="23200">MLLHLIPRLYAFRSIEGECSLIDFECPTLGIFLRNGHELVARRPYPNKNYLVGCRKVGQKAINGLLIESPTRINQLTTITRWAVGAERVVTHKVQYVILDSEMDAITESMVLWHTMSPSLGGFGNRWPSAAQNWTPASAQPRMELVPRYRDGSIQDSLDEAGRITERSEIFHLHTVERERVLFRSETDLYSRNPTAEMAFTAPA</sequence>
<dbReference type="EMBL" id="AWOR01000037">
    <property type="protein sequence ID" value="KGH30859.1"/>
    <property type="molecule type" value="Genomic_DNA"/>
</dbReference>
<reference evidence="1 2" key="1">
    <citation type="submission" date="2013-09" db="EMBL/GenBank/DDBJ databases">
        <title>High correlation between genotypes and phenotypes of environmental bacteria Comamonas testosteroni strains.</title>
        <authorList>
            <person name="Liu L."/>
            <person name="Zhu W."/>
            <person name="Xia X."/>
            <person name="Xu B."/>
            <person name="Luo M."/>
            <person name="Wang G."/>
        </authorList>
    </citation>
    <scope>NUCLEOTIDE SEQUENCE [LARGE SCALE GENOMIC DNA]</scope>
    <source>
        <strain evidence="1 2">JL40</strain>
    </source>
</reference>
<dbReference type="RefSeq" id="WP_034367660.1">
    <property type="nucleotide sequence ID" value="NZ_AWOR01000037.1"/>
</dbReference>
<protein>
    <recommendedName>
        <fullName evidence="3">Quorum threshold expression protein QteE</fullName>
    </recommendedName>
</protein>
<gene>
    <name evidence="1" type="ORF">P353_08335</name>
</gene>